<proteinExistence type="predicted"/>
<protein>
    <submittedName>
        <fullName evidence="1">Uncharacterized protein</fullName>
    </submittedName>
</protein>
<dbReference type="EMBL" id="ABDG02000023">
    <property type="protein sequence ID" value="EHK46001.1"/>
    <property type="molecule type" value="Genomic_DNA"/>
</dbReference>
<organism evidence="1 2">
    <name type="scientific">Hypocrea atroviridis (strain ATCC 20476 / IMI 206040)</name>
    <name type="common">Trichoderma atroviride</name>
    <dbReference type="NCBI Taxonomy" id="452589"/>
    <lineage>
        <taxon>Eukaryota</taxon>
        <taxon>Fungi</taxon>
        <taxon>Dikarya</taxon>
        <taxon>Ascomycota</taxon>
        <taxon>Pezizomycotina</taxon>
        <taxon>Sordariomycetes</taxon>
        <taxon>Hypocreomycetidae</taxon>
        <taxon>Hypocreales</taxon>
        <taxon>Hypocreaceae</taxon>
        <taxon>Trichoderma</taxon>
    </lineage>
</organism>
<dbReference type="OrthoDB" id="4896814at2759"/>
<gene>
    <name evidence="1" type="ORF">TRIATDRAFT_40647</name>
</gene>
<accession>G9NTF9</accession>
<sequence length="283" mass="32439">MLAKYKPPKFEIEDLCIPESDPMYNNAVRCIQTYWKQAADMTKGQRQKYLWYLQKTHINHFVAKPFECHGGTVTAHSLYQRARDDAGNFVRLSWPVYLLLSSLYGDLPKRYKEAIEQKYGTSVIEDYTTFYRSFYPTPTSTMEKSVTEGITSVANIGDFIHRASRDSSSTASETNLSRGPWNIETVIKDLDVSKTKRSPSALESPQKRTKLSDDEILSRLNQHTEAIQKIVHEAQLEQRSKLQEVHHDVEKGVQTLNSMQNDLRQFMSAVASALKDIGEHLNE</sequence>
<name>G9NTF9_HYPAI</name>
<dbReference type="HOGENOM" id="CLU_058078_0_0_1"/>
<dbReference type="eggNOG" id="ENOG502R7YR">
    <property type="taxonomic scope" value="Eukaryota"/>
</dbReference>
<dbReference type="AlphaFoldDB" id="G9NTF9"/>
<dbReference type="OMA" id="QTYWKQA"/>
<comment type="caution">
    <text evidence="1">The sequence shown here is derived from an EMBL/GenBank/DDBJ whole genome shotgun (WGS) entry which is preliminary data.</text>
</comment>
<evidence type="ECO:0000313" key="1">
    <source>
        <dbReference type="EMBL" id="EHK46001.1"/>
    </source>
</evidence>
<dbReference type="Proteomes" id="UP000005426">
    <property type="component" value="Unassembled WGS sequence"/>
</dbReference>
<reference evidence="1 2" key="1">
    <citation type="journal article" date="2011" name="Genome Biol.">
        <title>Comparative genome sequence analysis underscores mycoparasitism as the ancestral life style of Trichoderma.</title>
        <authorList>
            <person name="Kubicek C.P."/>
            <person name="Herrera-Estrella A."/>
            <person name="Seidl-Seiboth V."/>
            <person name="Martinez D.A."/>
            <person name="Druzhinina I.S."/>
            <person name="Thon M."/>
            <person name="Zeilinger S."/>
            <person name="Casas-Flores S."/>
            <person name="Horwitz B.A."/>
            <person name="Mukherjee P.K."/>
            <person name="Mukherjee M."/>
            <person name="Kredics L."/>
            <person name="Alcaraz L.D."/>
            <person name="Aerts A."/>
            <person name="Antal Z."/>
            <person name="Atanasova L."/>
            <person name="Cervantes-Badillo M.G."/>
            <person name="Challacombe J."/>
            <person name="Chertkov O."/>
            <person name="McCluskey K."/>
            <person name="Coulpier F."/>
            <person name="Deshpande N."/>
            <person name="von Doehren H."/>
            <person name="Ebbole D.J."/>
            <person name="Esquivel-Naranjo E.U."/>
            <person name="Fekete E."/>
            <person name="Flipphi M."/>
            <person name="Glaser F."/>
            <person name="Gomez-Rodriguez E.Y."/>
            <person name="Gruber S."/>
            <person name="Han C."/>
            <person name="Henrissat B."/>
            <person name="Hermosa R."/>
            <person name="Hernandez-Onate M."/>
            <person name="Karaffa L."/>
            <person name="Kosti I."/>
            <person name="Le Crom S."/>
            <person name="Lindquist E."/>
            <person name="Lucas S."/>
            <person name="Luebeck M."/>
            <person name="Luebeck P.S."/>
            <person name="Margeot A."/>
            <person name="Metz B."/>
            <person name="Misra M."/>
            <person name="Nevalainen H."/>
            <person name="Omann M."/>
            <person name="Packer N."/>
            <person name="Perrone G."/>
            <person name="Uresti-Rivera E.E."/>
            <person name="Salamov A."/>
            <person name="Schmoll M."/>
            <person name="Seiboth B."/>
            <person name="Shapiro H."/>
            <person name="Sukno S."/>
            <person name="Tamayo-Ramos J.A."/>
            <person name="Tisch D."/>
            <person name="Wiest A."/>
            <person name="Wilkinson H.H."/>
            <person name="Zhang M."/>
            <person name="Coutinho P.M."/>
            <person name="Kenerley C.M."/>
            <person name="Monte E."/>
            <person name="Baker S.E."/>
            <person name="Grigoriev I.V."/>
        </authorList>
    </citation>
    <scope>NUCLEOTIDE SEQUENCE [LARGE SCALE GENOMIC DNA]</scope>
    <source>
        <strain evidence="2">ATCC 20476 / IMI 206040</strain>
    </source>
</reference>
<evidence type="ECO:0000313" key="2">
    <source>
        <dbReference type="Proteomes" id="UP000005426"/>
    </source>
</evidence>
<keyword evidence="2" id="KW-1185">Reference proteome</keyword>